<dbReference type="InterPro" id="IPR008962">
    <property type="entry name" value="PapD-like_sf"/>
</dbReference>
<dbReference type="PANTHER" id="PTHR30251">
    <property type="entry name" value="PILUS ASSEMBLY CHAPERONE"/>
    <property type="match status" value="1"/>
</dbReference>
<evidence type="ECO:0000313" key="1">
    <source>
        <dbReference type="EMBL" id="HJF27304.1"/>
    </source>
</evidence>
<protein>
    <submittedName>
        <fullName evidence="1">Fimbria/pilus periplasmic chaperone</fullName>
    </submittedName>
</protein>
<dbReference type="InterPro" id="IPR050643">
    <property type="entry name" value="Periplasmic_pilus_chap"/>
</dbReference>
<dbReference type="InterPro" id="IPR013783">
    <property type="entry name" value="Ig-like_fold"/>
</dbReference>
<dbReference type="Proteomes" id="UP000787156">
    <property type="component" value="Unassembled WGS sequence"/>
</dbReference>
<dbReference type="SUPFAM" id="SSF49354">
    <property type="entry name" value="PapD-like"/>
    <property type="match status" value="1"/>
</dbReference>
<accession>A0A9D2ZYF8</accession>
<organism evidence="1 2">
    <name type="scientific">Acinetobacter lwoffii</name>
    <dbReference type="NCBI Taxonomy" id="28090"/>
    <lineage>
        <taxon>Bacteria</taxon>
        <taxon>Pseudomonadati</taxon>
        <taxon>Pseudomonadota</taxon>
        <taxon>Gammaproteobacteria</taxon>
        <taxon>Moraxellales</taxon>
        <taxon>Moraxellaceae</taxon>
        <taxon>Acinetobacter</taxon>
    </lineage>
</organism>
<comment type="caution">
    <text evidence="1">The sequence shown here is derived from an EMBL/GenBank/DDBJ whole genome shotgun (WGS) entry which is preliminary data.</text>
</comment>
<sequence length="233" mass="26794">MNKKIIGFFLLFLVSTSLFAGIRFTPIQLYIQDFKKQKSTTISVESSGVASSKIFEINAFKWTQDEQGEDILVEDNTLLFNPKTFELKPESKQLVRIGFSQPPLHLKKQESWRVVFKEVTPIENKSNINFLFNFSLPLFAGEQLPPQLDIKLEKTNNSAYLNIDNTAKSHAKITEVVVLDNKNKEVFKKDLTLYILSGNKIRYNLGDFENNNSELKLKVKVEEYGYLEFPVKG</sequence>
<dbReference type="PANTHER" id="PTHR30251:SF4">
    <property type="entry name" value="SLR1668 PROTEIN"/>
    <property type="match status" value="1"/>
</dbReference>
<reference evidence="1" key="2">
    <citation type="submission" date="2021-09" db="EMBL/GenBank/DDBJ databases">
        <authorList>
            <person name="Gilroy R."/>
        </authorList>
    </citation>
    <scope>NUCLEOTIDE SEQUENCE</scope>
    <source>
        <strain evidence="1">CHK135-1449</strain>
    </source>
</reference>
<dbReference type="EMBL" id="DYWX01000039">
    <property type="protein sequence ID" value="HJF27304.1"/>
    <property type="molecule type" value="Genomic_DNA"/>
</dbReference>
<dbReference type="Gene3D" id="2.60.40.10">
    <property type="entry name" value="Immunoglobulins"/>
    <property type="match status" value="1"/>
</dbReference>
<dbReference type="AlphaFoldDB" id="A0A9D2ZYF8"/>
<gene>
    <name evidence="1" type="ORF">K8V79_03505</name>
</gene>
<proteinExistence type="predicted"/>
<reference evidence="1" key="1">
    <citation type="journal article" date="2021" name="PeerJ">
        <title>Extensive microbial diversity within the chicken gut microbiome revealed by metagenomics and culture.</title>
        <authorList>
            <person name="Gilroy R."/>
            <person name="Ravi A."/>
            <person name="Getino M."/>
            <person name="Pursley I."/>
            <person name="Horton D.L."/>
            <person name="Alikhan N.F."/>
            <person name="Baker D."/>
            <person name="Gharbi K."/>
            <person name="Hall N."/>
            <person name="Watson M."/>
            <person name="Adriaenssens E.M."/>
            <person name="Foster-Nyarko E."/>
            <person name="Jarju S."/>
            <person name="Secka A."/>
            <person name="Antonio M."/>
            <person name="Oren A."/>
            <person name="Chaudhuri R.R."/>
            <person name="La Ragione R."/>
            <person name="Hildebrand F."/>
            <person name="Pallen M.J."/>
        </authorList>
    </citation>
    <scope>NUCLEOTIDE SEQUENCE</scope>
    <source>
        <strain evidence="1">CHK135-1449</strain>
    </source>
</reference>
<name>A0A9D2ZYF8_ACILW</name>
<evidence type="ECO:0000313" key="2">
    <source>
        <dbReference type="Proteomes" id="UP000787156"/>
    </source>
</evidence>